<evidence type="ECO:0000313" key="2">
    <source>
        <dbReference type="Proteomes" id="UP000829999"/>
    </source>
</evidence>
<dbReference type="RefSeq" id="XP_035435885.2">
    <property type="nucleotide sequence ID" value="XM_035579992.2"/>
</dbReference>
<dbReference type="AlphaFoldDB" id="A0A9R0EHY2"/>
<dbReference type="GeneID" id="118266515"/>
<evidence type="ECO:0000313" key="3">
    <source>
        <dbReference type="RefSeq" id="XP_035435885.2"/>
    </source>
</evidence>
<evidence type="ECO:0000256" key="1">
    <source>
        <dbReference type="SAM" id="MobiDB-lite"/>
    </source>
</evidence>
<feature type="compositionally biased region" description="Basic and acidic residues" evidence="1">
    <location>
        <begin position="136"/>
        <end position="148"/>
    </location>
</feature>
<dbReference type="Proteomes" id="UP000829999">
    <property type="component" value="Chromosome 7"/>
</dbReference>
<feature type="region of interest" description="Disordered" evidence="1">
    <location>
        <begin position="136"/>
        <end position="161"/>
    </location>
</feature>
<protein>
    <submittedName>
        <fullName evidence="3">Uncharacterized protein LOC118266515</fullName>
    </submittedName>
</protein>
<accession>A0A9R0EHY2</accession>
<sequence>MDKIYTMSITLLICLLIPKGILTFNFAPNFGNGIFDPLLPTSDSSDDYLENDRDIMPIRKVRNEPNEPLNLVINNNARKSKDYEECLEVGSRILCGYGKNIGLNKVDQIIDLGNGCRLRGDRMECGYDNKLKLQDKTKQTEKPVERQRPTRTPISGISNKDHKVDSDILENKLLKSTLDEQLVKSIAKPSVFIEPATTTKETTKQISSTVEKGSV</sequence>
<reference evidence="3" key="1">
    <citation type="submission" date="2025-08" db="UniProtKB">
        <authorList>
            <consortium name="RefSeq"/>
        </authorList>
    </citation>
    <scope>IDENTIFICATION</scope>
    <source>
        <tissue evidence="3">Whole larval tissue</tissue>
    </source>
</reference>
<organism evidence="2 3">
    <name type="scientific">Spodoptera frugiperda</name>
    <name type="common">Fall armyworm</name>
    <dbReference type="NCBI Taxonomy" id="7108"/>
    <lineage>
        <taxon>Eukaryota</taxon>
        <taxon>Metazoa</taxon>
        <taxon>Ecdysozoa</taxon>
        <taxon>Arthropoda</taxon>
        <taxon>Hexapoda</taxon>
        <taxon>Insecta</taxon>
        <taxon>Pterygota</taxon>
        <taxon>Neoptera</taxon>
        <taxon>Endopterygota</taxon>
        <taxon>Lepidoptera</taxon>
        <taxon>Glossata</taxon>
        <taxon>Ditrysia</taxon>
        <taxon>Noctuoidea</taxon>
        <taxon>Noctuidae</taxon>
        <taxon>Amphipyrinae</taxon>
        <taxon>Spodoptera</taxon>
    </lineage>
</organism>
<keyword evidence="2" id="KW-1185">Reference proteome</keyword>
<gene>
    <name evidence="3" type="primary">LOC118266515</name>
</gene>
<proteinExistence type="predicted"/>
<dbReference type="OrthoDB" id="7465467at2759"/>
<name>A0A9R0EHY2_SPOFR</name>